<accession>A0ABQ5KWI4</accession>
<feature type="compositionally biased region" description="Polar residues" evidence="1">
    <location>
        <begin position="351"/>
        <end position="362"/>
    </location>
</feature>
<name>A0ABQ5KWI4_9EUKA</name>
<organism evidence="2 3">
    <name type="scientific">Aduncisulcus paluster</name>
    <dbReference type="NCBI Taxonomy" id="2918883"/>
    <lineage>
        <taxon>Eukaryota</taxon>
        <taxon>Metamonada</taxon>
        <taxon>Carpediemonas-like organisms</taxon>
        <taxon>Aduncisulcus</taxon>
    </lineage>
</organism>
<feature type="region of interest" description="Disordered" evidence="1">
    <location>
        <begin position="407"/>
        <end position="433"/>
    </location>
</feature>
<feature type="non-terminal residue" evidence="2">
    <location>
        <position position="1"/>
    </location>
</feature>
<evidence type="ECO:0000256" key="1">
    <source>
        <dbReference type="SAM" id="MobiDB-lite"/>
    </source>
</evidence>
<feature type="non-terminal residue" evidence="2">
    <location>
        <position position="527"/>
    </location>
</feature>
<sequence>FQPGGPSTRVLLKSPINSTSYVIQQPPTTLGTIAMCSNALNNINESLVLLGAEVAVQREEMWKFTQKVNKSLEVKKSLADGSDNSESAALEFPDKGEEEKEGKEEEREKEKEGKEEEREERKKKGIEEGATSKNNNKDTSQIFPFLSGSEFKKNLIDLAHSTIHTGHGLNLEQIIRNSNDMIRSITSKVRLWKKRASSDGSAFKNSSVALSHSKSKNRHQQGTSSPITTLIKEELDFDIHQHLDRMLKLEHKVKDISGIMRKKKEDARRVLESLIESSKLGSNSSDYSMMVDLFPKTPLKYSYQALATTPGTSTFSRTSQQLFLDSTPTSTATKSKNRISRFQKHQGGQGTPKTPKTPLSASPNHDNGMFFSPAIETPINRIARLNAKRDATKLVIQTPHTDVIGSMSVPGSVSSSHSSKIGTGASSSSFSAKNRSSFVKTPSYLKTPTYFQGQSSSMVMTPTSLQSFSTSQQVKGSVQGRERKKFVKVVRWSQVDKKHESNNATIAASSSSSSSSTLRINQHPPLM</sequence>
<feature type="compositionally biased region" description="Polar residues" evidence="1">
    <location>
        <begin position="203"/>
        <end position="212"/>
    </location>
</feature>
<evidence type="ECO:0000313" key="3">
    <source>
        <dbReference type="Proteomes" id="UP001057375"/>
    </source>
</evidence>
<feature type="compositionally biased region" description="Polar residues" evidence="1">
    <location>
        <begin position="131"/>
        <end position="142"/>
    </location>
</feature>
<evidence type="ECO:0000313" key="2">
    <source>
        <dbReference type="EMBL" id="GKT36810.1"/>
    </source>
</evidence>
<feature type="compositionally biased region" description="Basic and acidic residues" evidence="1">
    <location>
        <begin position="92"/>
        <end position="127"/>
    </location>
</feature>
<comment type="caution">
    <text evidence="2">The sequence shown here is derived from an EMBL/GenBank/DDBJ whole genome shotgun (WGS) entry which is preliminary data.</text>
</comment>
<gene>
    <name evidence="2" type="ORF">ADUPG1_009709</name>
</gene>
<dbReference type="Proteomes" id="UP001057375">
    <property type="component" value="Unassembled WGS sequence"/>
</dbReference>
<dbReference type="EMBL" id="BQXS01011306">
    <property type="protein sequence ID" value="GKT36810.1"/>
    <property type="molecule type" value="Genomic_DNA"/>
</dbReference>
<reference evidence="2" key="1">
    <citation type="submission" date="2022-03" db="EMBL/GenBank/DDBJ databases">
        <title>Draft genome sequence of Aduncisulcus paluster, a free-living microaerophilic Fornicata.</title>
        <authorList>
            <person name="Yuyama I."/>
            <person name="Kume K."/>
            <person name="Tamura T."/>
            <person name="Inagaki Y."/>
            <person name="Hashimoto T."/>
        </authorList>
    </citation>
    <scope>NUCLEOTIDE SEQUENCE</scope>
    <source>
        <strain evidence="2">NY0171</strain>
    </source>
</reference>
<feature type="region of interest" description="Disordered" evidence="1">
    <location>
        <begin position="203"/>
        <end position="225"/>
    </location>
</feature>
<protein>
    <submittedName>
        <fullName evidence="2">Uncharacterized protein</fullName>
    </submittedName>
</protein>
<feature type="compositionally biased region" description="Basic residues" evidence="1">
    <location>
        <begin position="335"/>
        <end position="344"/>
    </location>
</feature>
<feature type="region of interest" description="Disordered" evidence="1">
    <location>
        <begin position="497"/>
        <end position="527"/>
    </location>
</feature>
<feature type="region of interest" description="Disordered" evidence="1">
    <location>
        <begin position="77"/>
        <end position="142"/>
    </location>
</feature>
<feature type="region of interest" description="Disordered" evidence="1">
    <location>
        <begin position="326"/>
        <end position="362"/>
    </location>
</feature>
<proteinExistence type="predicted"/>
<keyword evidence="3" id="KW-1185">Reference proteome</keyword>